<dbReference type="Pfam" id="PF02801">
    <property type="entry name" value="Ketoacyl-synt_C"/>
    <property type="match status" value="1"/>
</dbReference>
<dbReference type="SMART" id="SM00825">
    <property type="entry name" value="PKS_KS"/>
    <property type="match status" value="1"/>
</dbReference>
<dbReference type="GO" id="GO:0004315">
    <property type="term" value="F:3-oxoacyl-[acyl-carrier-protein] synthase activity"/>
    <property type="evidence" value="ECO:0007669"/>
    <property type="project" value="TreeGrafter"/>
</dbReference>
<dbReference type="InterPro" id="IPR014031">
    <property type="entry name" value="Ketoacyl_synth_C"/>
</dbReference>
<dbReference type="SUPFAM" id="SSF53901">
    <property type="entry name" value="Thiolase-like"/>
    <property type="match status" value="2"/>
</dbReference>
<dbReference type="InterPro" id="IPR000794">
    <property type="entry name" value="Beta-ketoacyl_synthase"/>
</dbReference>
<comment type="similarity">
    <text evidence="1">Belongs to the thiolase-like superfamily. Beta-ketoacyl-ACP synthases family.</text>
</comment>
<dbReference type="NCBIfam" id="NF005589">
    <property type="entry name" value="PRK07314.1"/>
    <property type="match status" value="1"/>
</dbReference>
<dbReference type="EMBL" id="LAZR01032824">
    <property type="protein sequence ID" value="KKL49817.1"/>
    <property type="molecule type" value="Genomic_DNA"/>
</dbReference>
<keyword evidence="2" id="KW-0808">Transferase</keyword>
<dbReference type="InterPro" id="IPR016039">
    <property type="entry name" value="Thiolase-like"/>
</dbReference>
<dbReference type="Pfam" id="PF00109">
    <property type="entry name" value="ketoacyl-synt"/>
    <property type="match status" value="1"/>
</dbReference>
<dbReference type="InterPro" id="IPR020841">
    <property type="entry name" value="PKS_Beta-ketoAc_synthase_dom"/>
</dbReference>
<evidence type="ECO:0000256" key="2">
    <source>
        <dbReference type="ARBA" id="ARBA00022679"/>
    </source>
</evidence>
<organism evidence="4">
    <name type="scientific">marine sediment metagenome</name>
    <dbReference type="NCBI Taxonomy" id="412755"/>
    <lineage>
        <taxon>unclassified sequences</taxon>
        <taxon>metagenomes</taxon>
        <taxon>ecological metagenomes</taxon>
    </lineage>
</organism>
<sequence length="445" mass="48631">MFKRAVVTGMGPVSSIGIGIESFWKNAREGTGYFRNVDFEGIDMEQYRSRVCSPIDDFQPGQYTDRLKELKRAGKATKYSVIGTMLALQDAGFKICSAKEGKEGDPKIYYVEGIDPHRTGVILGQAAQNVDLQFADHVKFLEDRGPKRVNPFTLAQSNINTGVTSVAQWFYLRGTGHTIATACSSATHAISVGALHIQCGIEDIMIVGGAEGSIDKYMFSGFDRMRAMSERNDDPMSACRPFDRDRDGFVMGEGAGILVLEELEYARKRGARIYGEIVGYGYSQDAYKLAAPDPYGTSAIHAIKKALSMAGITAQEVEYINAHGTSTPLNDSTESFIIKQVFGDYAYRIPVSSSKSYFGHAIGAAGGLEAIVTLLIMDNGIIAPTANLENPDLDYIDQVAPDLDKRCDLDYVPCIKREKQVNIALSESFGFGGQNGAVIFKRLEE</sequence>
<dbReference type="PROSITE" id="PS52004">
    <property type="entry name" value="KS3_2"/>
    <property type="match status" value="1"/>
</dbReference>
<dbReference type="GO" id="GO:0006633">
    <property type="term" value="P:fatty acid biosynthetic process"/>
    <property type="evidence" value="ECO:0007669"/>
    <property type="project" value="TreeGrafter"/>
</dbReference>
<reference evidence="4" key="1">
    <citation type="journal article" date="2015" name="Nature">
        <title>Complex archaea that bridge the gap between prokaryotes and eukaryotes.</title>
        <authorList>
            <person name="Spang A."/>
            <person name="Saw J.H."/>
            <person name="Jorgensen S.L."/>
            <person name="Zaremba-Niedzwiedzka K."/>
            <person name="Martijn J."/>
            <person name="Lind A.E."/>
            <person name="van Eijk R."/>
            <person name="Schleper C."/>
            <person name="Guy L."/>
            <person name="Ettema T.J."/>
        </authorList>
    </citation>
    <scope>NUCLEOTIDE SEQUENCE</scope>
</reference>
<name>A0A0F9FFC6_9ZZZZ</name>
<dbReference type="PANTHER" id="PTHR11712:SF336">
    <property type="entry name" value="3-OXOACYL-[ACYL-CARRIER-PROTEIN] SYNTHASE, MITOCHONDRIAL"/>
    <property type="match status" value="1"/>
</dbReference>
<proteinExistence type="inferred from homology"/>
<accession>A0A0F9FFC6</accession>
<evidence type="ECO:0000259" key="3">
    <source>
        <dbReference type="PROSITE" id="PS52004"/>
    </source>
</evidence>
<feature type="domain" description="Ketosynthase family 3 (KS3)" evidence="3">
    <location>
        <begin position="2"/>
        <end position="442"/>
    </location>
</feature>
<dbReference type="CDD" id="cd00834">
    <property type="entry name" value="KAS_I_II"/>
    <property type="match status" value="1"/>
</dbReference>
<evidence type="ECO:0000313" key="4">
    <source>
        <dbReference type="EMBL" id="KKL49817.1"/>
    </source>
</evidence>
<dbReference type="AlphaFoldDB" id="A0A0F9FFC6"/>
<gene>
    <name evidence="4" type="ORF">LCGC14_2311730</name>
</gene>
<comment type="caution">
    <text evidence="4">The sequence shown here is derived from an EMBL/GenBank/DDBJ whole genome shotgun (WGS) entry which is preliminary data.</text>
</comment>
<dbReference type="PANTHER" id="PTHR11712">
    <property type="entry name" value="POLYKETIDE SYNTHASE-RELATED"/>
    <property type="match status" value="1"/>
</dbReference>
<protein>
    <recommendedName>
        <fullName evidence="3">Ketosynthase family 3 (KS3) domain-containing protein</fullName>
    </recommendedName>
</protein>
<dbReference type="InterPro" id="IPR014030">
    <property type="entry name" value="Ketoacyl_synth_N"/>
</dbReference>
<evidence type="ECO:0000256" key="1">
    <source>
        <dbReference type="ARBA" id="ARBA00008467"/>
    </source>
</evidence>
<dbReference type="Gene3D" id="3.40.47.10">
    <property type="match status" value="1"/>
</dbReference>